<dbReference type="Proteomes" id="UP000184608">
    <property type="component" value="Unassembled WGS sequence"/>
</dbReference>
<dbReference type="OrthoDB" id="9802525at2"/>
<dbReference type="RefSeq" id="WP_073604157.1">
    <property type="nucleotide sequence ID" value="NZ_FQXZ01000026.1"/>
</dbReference>
<dbReference type="PANTHER" id="PTHR46401">
    <property type="entry name" value="GLYCOSYLTRANSFERASE WBBK-RELATED"/>
    <property type="match status" value="1"/>
</dbReference>
<dbReference type="CDD" id="cd03801">
    <property type="entry name" value="GT4_PimA-like"/>
    <property type="match status" value="1"/>
</dbReference>
<dbReference type="GO" id="GO:0016757">
    <property type="term" value="F:glycosyltransferase activity"/>
    <property type="evidence" value="ECO:0007669"/>
    <property type="project" value="InterPro"/>
</dbReference>
<accession>A0A1M5ZAS2</accession>
<dbReference type="Pfam" id="PF00534">
    <property type="entry name" value="Glycos_transf_1"/>
    <property type="match status" value="1"/>
</dbReference>
<keyword evidence="4" id="KW-1185">Reference proteome</keyword>
<evidence type="ECO:0000259" key="2">
    <source>
        <dbReference type="Pfam" id="PF00534"/>
    </source>
</evidence>
<organism evidence="3 4">
    <name type="scientific">Vibrio aerogenes CECT 7868</name>
    <dbReference type="NCBI Taxonomy" id="1216006"/>
    <lineage>
        <taxon>Bacteria</taxon>
        <taxon>Pseudomonadati</taxon>
        <taxon>Pseudomonadota</taxon>
        <taxon>Gammaproteobacteria</taxon>
        <taxon>Vibrionales</taxon>
        <taxon>Vibrionaceae</taxon>
        <taxon>Vibrio</taxon>
    </lineage>
</organism>
<evidence type="ECO:0000256" key="1">
    <source>
        <dbReference type="ARBA" id="ARBA00022679"/>
    </source>
</evidence>
<dbReference type="AlphaFoldDB" id="A0A1M5ZAS2"/>
<dbReference type="InterPro" id="IPR001296">
    <property type="entry name" value="Glyco_trans_1"/>
</dbReference>
<dbReference type="PANTHER" id="PTHR46401:SF2">
    <property type="entry name" value="GLYCOSYLTRANSFERASE WBBK-RELATED"/>
    <property type="match status" value="1"/>
</dbReference>
<feature type="domain" description="Glycosyl transferase family 1" evidence="2">
    <location>
        <begin position="216"/>
        <end position="369"/>
    </location>
</feature>
<dbReference type="EMBL" id="FQXZ01000026">
    <property type="protein sequence ID" value="SHI21299.1"/>
    <property type="molecule type" value="Genomic_DNA"/>
</dbReference>
<keyword evidence="1 3" id="KW-0808">Transferase</keyword>
<protein>
    <submittedName>
        <fullName evidence="3">Glycosyltransferase Gtf1</fullName>
    </submittedName>
</protein>
<reference evidence="3 4" key="1">
    <citation type="submission" date="2016-11" db="EMBL/GenBank/DDBJ databases">
        <authorList>
            <person name="Jaros S."/>
            <person name="Januszkiewicz K."/>
            <person name="Wedrychowicz H."/>
        </authorList>
    </citation>
    <scope>NUCLEOTIDE SEQUENCE [LARGE SCALE GENOMIC DNA]</scope>
    <source>
        <strain evidence="3 4">CECT 7868</strain>
    </source>
</reference>
<dbReference type="Gene3D" id="3.40.50.2000">
    <property type="entry name" value="Glycogen Phosphorylase B"/>
    <property type="match status" value="1"/>
</dbReference>
<evidence type="ECO:0000313" key="4">
    <source>
        <dbReference type="Proteomes" id="UP000184608"/>
    </source>
</evidence>
<gene>
    <name evidence="3" type="primary">gtf1</name>
    <name evidence="3" type="ORF">VA7868_02503</name>
</gene>
<sequence>MAAQHGPEKHSPVQHCLVFDPIAFKGGSKIATREIIALCDPKKVRFTIATRDPDSWRESARQANHIRIIALRSAGQFSRATQGMAFWMKHLIYLMMLLRLRFSAGPFDTLIGASGPGVDMALYLLNSLFKCRIIQLIHGPVGRSRATGRALMKADQVFFLASARSSMADAIRAGYRSGTPADKAEALTRKALSSPHFHPLTNGLSQKNWPTPCQYNQPTLFWCASLLKWKGLDLLLEALKSFAGEQPQLSANICFIRPKDSSLEVSQAPQRMERVYWFHDPDNLDQIRSQSNIFVSTSNNEPFGLSVLEAMAAEMCVIIPRDNAYWDTVLTHNVNCLKYQPDDPQSLAEAILQAVRHPALIQRLGQSAARQAQDYQAEITYQPAADCIQNPHTPVGCSQFPAGETQ</sequence>
<dbReference type="GO" id="GO:0009103">
    <property type="term" value="P:lipopolysaccharide biosynthetic process"/>
    <property type="evidence" value="ECO:0007669"/>
    <property type="project" value="TreeGrafter"/>
</dbReference>
<name>A0A1M5ZAS2_9VIBR</name>
<dbReference type="STRING" id="1216006.VA7868_02503"/>
<proteinExistence type="predicted"/>
<dbReference type="SUPFAM" id="SSF53756">
    <property type="entry name" value="UDP-Glycosyltransferase/glycogen phosphorylase"/>
    <property type="match status" value="1"/>
</dbReference>
<evidence type="ECO:0000313" key="3">
    <source>
        <dbReference type="EMBL" id="SHI21299.1"/>
    </source>
</evidence>